<evidence type="ECO:0000313" key="1">
    <source>
        <dbReference type="EMBL" id="KDC48752.1"/>
    </source>
</evidence>
<accession>A0ABD3Y4P3</accession>
<comment type="caution">
    <text evidence="1">The sequence shown here is derived from an EMBL/GenBank/DDBJ whole genome shotgun (WGS) entry which is preliminary data.</text>
</comment>
<dbReference type="RefSeq" id="WP_033031884.1">
    <property type="nucleotide sequence ID" value="NZ_JJNZ01000086.1"/>
</dbReference>
<gene>
    <name evidence="1" type="ORF">DC53_19355</name>
</gene>
<reference evidence="1 2" key="1">
    <citation type="submission" date="2014-04" db="EMBL/GenBank/DDBJ databases">
        <title>Pseudoalteromonas galatheae sp. nov., isolated from a deep-sea polychaete near Canal Concepcion, Chile.</title>
        <authorList>
            <person name="Machado H.R."/>
            <person name="Gram L."/>
            <person name="Vynne N.G."/>
        </authorList>
    </citation>
    <scope>NUCLEOTIDE SEQUENCE [LARGE SCALE GENOMIC DNA]</scope>
    <source>
        <strain evidence="1 2">KMM216</strain>
    </source>
</reference>
<sequence>MSNKEILKNYLSSLSTLVDKLSDADFTKLESGDYELSLKVIKKSTKSNSPKEKLTADSQTLEMVIDELKLVKTREDGISVIESHLKNKPSLELLAKHLDVAVLPSDKVSKIKDTIVDATVGARLRSGAIQGKEI</sequence>
<proteinExistence type="predicted"/>
<evidence type="ECO:0000313" key="2">
    <source>
        <dbReference type="Proteomes" id="UP000027154"/>
    </source>
</evidence>
<protein>
    <submittedName>
        <fullName evidence="1">Uncharacterized protein</fullName>
    </submittedName>
</protein>
<name>A0ABD3Y4P3_9GAMM</name>
<dbReference type="AlphaFoldDB" id="A0ABD3Y4P3"/>
<dbReference type="Proteomes" id="UP000027154">
    <property type="component" value="Unassembled WGS sequence"/>
</dbReference>
<dbReference type="EMBL" id="JJNZ01000086">
    <property type="protein sequence ID" value="KDC48752.1"/>
    <property type="molecule type" value="Genomic_DNA"/>
</dbReference>
<organism evidence="1 2">
    <name type="scientific">Pseudoalteromonas fuliginea</name>
    <dbReference type="NCBI Taxonomy" id="1872678"/>
    <lineage>
        <taxon>Bacteria</taxon>
        <taxon>Pseudomonadati</taxon>
        <taxon>Pseudomonadota</taxon>
        <taxon>Gammaproteobacteria</taxon>
        <taxon>Alteromonadales</taxon>
        <taxon>Pseudoalteromonadaceae</taxon>
        <taxon>Pseudoalteromonas</taxon>
    </lineage>
</organism>